<dbReference type="PROSITE" id="PS51186">
    <property type="entry name" value="GNAT"/>
    <property type="match status" value="1"/>
</dbReference>
<organism evidence="2 3">
    <name type="scientific">Candidatus Faecivivens stercoripullorum</name>
    <dbReference type="NCBI Taxonomy" id="2840805"/>
    <lineage>
        <taxon>Bacteria</taxon>
        <taxon>Bacillati</taxon>
        <taxon>Bacillota</taxon>
        <taxon>Clostridia</taxon>
        <taxon>Eubacteriales</taxon>
        <taxon>Oscillospiraceae</taxon>
        <taxon>Oscillospiraceae incertae sedis</taxon>
        <taxon>Candidatus Faecivivens</taxon>
    </lineage>
</organism>
<dbReference type="Proteomes" id="UP000824160">
    <property type="component" value="Unassembled WGS sequence"/>
</dbReference>
<protein>
    <submittedName>
        <fullName evidence="2">GNAT family N-acetyltransferase</fullName>
    </submittedName>
</protein>
<dbReference type="AlphaFoldDB" id="A0A9D1H6Z9"/>
<dbReference type="SUPFAM" id="SSF55729">
    <property type="entry name" value="Acyl-CoA N-acyltransferases (Nat)"/>
    <property type="match status" value="1"/>
</dbReference>
<reference evidence="2" key="2">
    <citation type="journal article" date="2021" name="PeerJ">
        <title>Extensive microbial diversity within the chicken gut microbiome revealed by metagenomics and culture.</title>
        <authorList>
            <person name="Gilroy R."/>
            <person name="Ravi A."/>
            <person name="Getino M."/>
            <person name="Pursley I."/>
            <person name="Horton D.L."/>
            <person name="Alikhan N.F."/>
            <person name="Baker D."/>
            <person name="Gharbi K."/>
            <person name="Hall N."/>
            <person name="Watson M."/>
            <person name="Adriaenssens E.M."/>
            <person name="Foster-Nyarko E."/>
            <person name="Jarju S."/>
            <person name="Secka A."/>
            <person name="Antonio M."/>
            <person name="Oren A."/>
            <person name="Chaudhuri R.R."/>
            <person name="La Ragione R."/>
            <person name="Hildebrand F."/>
            <person name="Pallen M.J."/>
        </authorList>
    </citation>
    <scope>NUCLEOTIDE SEQUENCE</scope>
    <source>
        <strain evidence="2">ChiBcec7-5410</strain>
    </source>
</reference>
<dbReference type="Gene3D" id="3.40.630.30">
    <property type="match status" value="1"/>
</dbReference>
<gene>
    <name evidence="2" type="ORF">IAC43_01965</name>
</gene>
<proteinExistence type="predicted"/>
<sequence length="287" mass="33123">MLEITAGTAQYADIPQLKRLWKAVIPSESDTYLEFYFQRRFEPSEVFLLRVNGKLVSMQTAMRVSMMTRQGECSGRYIYAAMTHPDYRRQGYFRMLDDYMVGQLRRYGETFTCLLAGNSSVTACCERLGYLPVFGRWMQFVPLYRDAPMPPIIPLPFGKFSQLRSFFLERIGSERDIVFHPGLELRYVYDEFLLTGGRICGFVENGVERYAAYRLMEKQKALVLMETDGDPFMTAQILMQHTGMKKAVVNTPTQQDDGGMYRLYGLGRMLNGGLFSKRGSYMSMMLD</sequence>
<dbReference type="Pfam" id="PF13527">
    <property type="entry name" value="Acetyltransf_9"/>
    <property type="match status" value="1"/>
</dbReference>
<dbReference type="EMBL" id="DVLW01000051">
    <property type="protein sequence ID" value="HIT93929.1"/>
    <property type="molecule type" value="Genomic_DNA"/>
</dbReference>
<dbReference type="GO" id="GO:0016747">
    <property type="term" value="F:acyltransferase activity, transferring groups other than amino-acyl groups"/>
    <property type="evidence" value="ECO:0007669"/>
    <property type="project" value="InterPro"/>
</dbReference>
<reference evidence="2" key="1">
    <citation type="submission" date="2020-10" db="EMBL/GenBank/DDBJ databases">
        <authorList>
            <person name="Gilroy R."/>
        </authorList>
    </citation>
    <scope>NUCLEOTIDE SEQUENCE</scope>
    <source>
        <strain evidence="2">ChiBcec7-5410</strain>
    </source>
</reference>
<evidence type="ECO:0000313" key="2">
    <source>
        <dbReference type="EMBL" id="HIT93929.1"/>
    </source>
</evidence>
<accession>A0A9D1H6Z9</accession>
<name>A0A9D1H6Z9_9FIRM</name>
<comment type="caution">
    <text evidence="2">The sequence shown here is derived from an EMBL/GenBank/DDBJ whole genome shotgun (WGS) entry which is preliminary data.</text>
</comment>
<dbReference type="InterPro" id="IPR016181">
    <property type="entry name" value="Acyl_CoA_acyltransferase"/>
</dbReference>
<evidence type="ECO:0000313" key="3">
    <source>
        <dbReference type="Proteomes" id="UP000824160"/>
    </source>
</evidence>
<dbReference type="InterPro" id="IPR000182">
    <property type="entry name" value="GNAT_dom"/>
</dbReference>
<feature type="domain" description="N-acetyltransferase" evidence="1">
    <location>
        <begin position="2"/>
        <end position="148"/>
    </location>
</feature>
<evidence type="ECO:0000259" key="1">
    <source>
        <dbReference type="PROSITE" id="PS51186"/>
    </source>
</evidence>